<reference evidence="1" key="1">
    <citation type="submission" date="2023-01" db="EMBL/GenBank/DDBJ databases">
        <title>Colletotrichum chrysophilum M932 genome sequence.</title>
        <authorList>
            <person name="Baroncelli R."/>
        </authorList>
    </citation>
    <scope>NUCLEOTIDE SEQUENCE</scope>
    <source>
        <strain evidence="1">M932</strain>
    </source>
</reference>
<keyword evidence="2" id="KW-1185">Reference proteome</keyword>
<dbReference type="AlphaFoldDB" id="A0AAD9EMK2"/>
<organism evidence="1 2">
    <name type="scientific">Colletotrichum chrysophilum</name>
    <dbReference type="NCBI Taxonomy" id="1836956"/>
    <lineage>
        <taxon>Eukaryota</taxon>
        <taxon>Fungi</taxon>
        <taxon>Dikarya</taxon>
        <taxon>Ascomycota</taxon>
        <taxon>Pezizomycotina</taxon>
        <taxon>Sordariomycetes</taxon>
        <taxon>Hypocreomycetidae</taxon>
        <taxon>Glomerellales</taxon>
        <taxon>Glomerellaceae</taxon>
        <taxon>Colletotrichum</taxon>
        <taxon>Colletotrichum gloeosporioides species complex</taxon>
    </lineage>
</organism>
<comment type="caution">
    <text evidence="1">The sequence shown here is derived from an EMBL/GenBank/DDBJ whole genome shotgun (WGS) entry which is preliminary data.</text>
</comment>
<sequence length="157" mass="17920">MPCLKQSQTITEQQTSHERQKELSVSLHKFSRLWAGARSRVEKAARVADYMRHNDIVSQAPEFEPLRNSLRRIEYDFHTQEKRIEDLDATTKVLVNLLASFTDTAVAIQETKAANSLAASIRRVALLTFFYLPLQVAAVSLYLCRVPSYVLLIKVIN</sequence>
<evidence type="ECO:0000313" key="2">
    <source>
        <dbReference type="Proteomes" id="UP001243330"/>
    </source>
</evidence>
<proteinExistence type="predicted"/>
<evidence type="ECO:0000313" key="1">
    <source>
        <dbReference type="EMBL" id="KAK1850021.1"/>
    </source>
</evidence>
<protein>
    <submittedName>
        <fullName evidence="1">Uncharacterized protein</fullName>
    </submittedName>
</protein>
<gene>
    <name evidence="1" type="ORF">CCHR01_07345</name>
</gene>
<dbReference type="Proteomes" id="UP001243330">
    <property type="component" value="Unassembled WGS sequence"/>
</dbReference>
<dbReference type="EMBL" id="JAQOWY010000129">
    <property type="protein sequence ID" value="KAK1850021.1"/>
    <property type="molecule type" value="Genomic_DNA"/>
</dbReference>
<accession>A0AAD9EMK2</accession>
<name>A0AAD9EMK2_9PEZI</name>